<organism evidence="1 2">
    <name type="scientific">Ignelater luminosus</name>
    <name type="common">Cucubano</name>
    <name type="synonym">Pyrophorus luminosus</name>
    <dbReference type="NCBI Taxonomy" id="2038154"/>
    <lineage>
        <taxon>Eukaryota</taxon>
        <taxon>Metazoa</taxon>
        <taxon>Ecdysozoa</taxon>
        <taxon>Arthropoda</taxon>
        <taxon>Hexapoda</taxon>
        <taxon>Insecta</taxon>
        <taxon>Pterygota</taxon>
        <taxon>Neoptera</taxon>
        <taxon>Endopterygota</taxon>
        <taxon>Coleoptera</taxon>
        <taxon>Polyphaga</taxon>
        <taxon>Elateriformia</taxon>
        <taxon>Elateroidea</taxon>
        <taxon>Elateridae</taxon>
        <taxon>Agrypninae</taxon>
        <taxon>Pyrophorini</taxon>
        <taxon>Ignelater</taxon>
    </lineage>
</organism>
<sequence length="159" mass="17745">MDDSTNANTILKLKETFSVFGLPVELVLDNGSFNISCQANRIKLVKTSPYHSQSNGIAETSVQTIKKDFKKSLFSEKVEVYKTGGGAFKCQIDPIGEKFLALNANVQEIYDSDTPFREEQLLSTQEAEETGTVSYFQRQFLKLSAKILVFKAEKEPSTS</sequence>
<name>A0A8K0DAL5_IGNLU</name>
<dbReference type="Gene3D" id="3.30.420.10">
    <property type="entry name" value="Ribonuclease H-like superfamily/Ribonuclease H"/>
    <property type="match status" value="1"/>
</dbReference>
<dbReference type="InterPro" id="IPR036397">
    <property type="entry name" value="RNaseH_sf"/>
</dbReference>
<dbReference type="OrthoDB" id="6769764at2759"/>
<gene>
    <name evidence="1" type="ORF">ILUMI_06284</name>
</gene>
<evidence type="ECO:0000313" key="1">
    <source>
        <dbReference type="EMBL" id="KAF2899901.1"/>
    </source>
</evidence>
<accession>A0A8K0DAL5</accession>
<comment type="caution">
    <text evidence="1">The sequence shown here is derived from an EMBL/GenBank/DDBJ whole genome shotgun (WGS) entry which is preliminary data.</text>
</comment>
<proteinExistence type="predicted"/>
<dbReference type="PANTHER" id="PTHR37984:SF5">
    <property type="entry name" value="PROTEIN NYNRIN-LIKE"/>
    <property type="match status" value="1"/>
</dbReference>
<dbReference type="PANTHER" id="PTHR37984">
    <property type="entry name" value="PROTEIN CBG26694"/>
    <property type="match status" value="1"/>
</dbReference>
<evidence type="ECO:0008006" key="3">
    <source>
        <dbReference type="Google" id="ProtNLM"/>
    </source>
</evidence>
<evidence type="ECO:0000313" key="2">
    <source>
        <dbReference type="Proteomes" id="UP000801492"/>
    </source>
</evidence>
<keyword evidence="2" id="KW-1185">Reference proteome</keyword>
<protein>
    <recommendedName>
        <fullName evidence="3">Integrase catalytic domain-containing protein</fullName>
    </recommendedName>
</protein>
<dbReference type="InterPro" id="IPR012337">
    <property type="entry name" value="RNaseH-like_sf"/>
</dbReference>
<reference evidence="1" key="1">
    <citation type="submission" date="2019-08" db="EMBL/GenBank/DDBJ databases">
        <title>The genome of the North American firefly Photinus pyralis.</title>
        <authorList>
            <consortium name="Photinus pyralis genome working group"/>
            <person name="Fallon T.R."/>
            <person name="Sander Lower S.E."/>
            <person name="Weng J.-K."/>
        </authorList>
    </citation>
    <scope>NUCLEOTIDE SEQUENCE</scope>
    <source>
        <strain evidence="1">TRF0915ILg1</strain>
        <tissue evidence="1">Whole body</tissue>
    </source>
</reference>
<dbReference type="SUPFAM" id="SSF53098">
    <property type="entry name" value="Ribonuclease H-like"/>
    <property type="match status" value="1"/>
</dbReference>
<dbReference type="GO" id="GO:0003676">
    <property type="term" value="F:nucleic acid binding"/>
    <property type="evidence" value="ECO:0007669"/>
    <property type="project" value="InterPro"/>
</dbReference>
<dbReference type="AlphaFoldDB" id="A0A8K0DAL5"/>
<dbReference type="Proteomes" id="UP000801492">
    <property type="component" value="Unassembled WGS sequence"/>
</dbReference>
<dbReference type="EMBL" id="VTPC01002537">
    <property type="protein sequence ID" value="KAF2899901.1"/>
    <property type="molecule type" value="Genomic_DNA"/>
</dbReference>
<dbReference type="InterPro" id="IPR050951">
    <property type="entry name" value="Retrovirus_Pol_polyprotein"/>
</dbReference>